<gene>
    <name evidence="2" type="ORF">MSAN_01900900</name>
</gene>
<dbReference type="EMBL" id="JACAZH010000020">
    <property type="protein sequence ID" value="KAF7345243.1"/>
    <property type="molecule type" value="Genomic_DNA"/>
</dbReference>
<comment type="caution">
    <text evidence="2">The sequence shown here is derived from an EMBL/GenBank/DDBJ whole genome shotgun (WGS) entry which is preliminary data.</text>
</comment>
<evidence type="ECO:0000259" key="1">
    <source>
        <dbReference type="PROSITE" id="PS50404"/>
    </source>
</evidence>
<organism evidence="2 3">
    <name type="scientific">Mycena sanguinolenta</name>
    <dbReference type="NCBI Taxonomy" id="230812"/>
    <lineage>
        <taxon>Eukaryota</taxon>
        <taxon>Fungi</taxon>
        <taxon>Dikarya</taxon>
        <taxon>Basidiomycota</taxon>
        <taxon>Agaricomycotina</taxon>
        <taxon>Agaricomycetes</taxon>
        <taxon>Agaricomycetidae</taxon>
        <taxon>Agaricales</taxon>
        <taxon>Marasmiineae</taxon>
        <taxon>Mycenaceae</taxon>
        <taxon>Mycena</taxon>
    </lineage>
</organism>
<sequence>MQAASITLFDFDSKLETPFSPRVWATRLLLNYKQIQHKTTWIHFSEIGAVLEAARVPPTRTTAPKYTVPAIIDGENIIADSRAIAEYIERTYPERPVPILAADHQKAIDSAAAVLRPLVVPNVVNHLEGRDAVYFRESRRVMFGKELHEICPASQRDEMIGAFEVALTELSDFVGQANEQGWLFGKDGPAYEDFELAGWFIWAKVAGLPDLWERIESLNDAKWSKLVSVVESYMSVY</sequence>
<dbReference type="InterPro" id="IPR054416">
    <property type="entry name" value="GST_UstS-like_C"/>
</dbReference>
<feature type="domain" description="GST N-terminal" evidence="1">
    <location>
        <begin position="10"/>
        <end position="96"/>
    </location>
</feature>
<dbReference type="InterPro" id="IPR036249">
    <property type="entry name" value="Thioredoxin-like_sf"/>
</dbReference>
<protein>
    <submittedName>
        <fullName evidence="2">Thioredoxin-like protein</fullName>
    </submittedName>
</protein>
<keyword evidence="3" id="KW-1185">Reference proteome</keyword>
<reference evidence="2" key="1">
    <citation type="submission" date="2020-05" db="EMBL/GenBank/DDBJ databases">
        <title>Mycena genomes resolve the evolution of fungal bioluminescence.</title>
        <authorList>
            <person name="Tsai I.J."/>
        </authorList>
    </citation>
    <scope>NUCLEOTIDE SEQUENCE</scope>
    <source>
        <strain evidence="2">160909Yilan</strain>
    </source>
</reference>
<dbReference type="Pfam" id="PF22041">
    <property type="entry name" value="GST_C_7"/>
    <property type="match status" value="1"/>
</dbReference>
<name>A0A8H6XNX4_9AGAR</name>
<dbReference type="Gene3D" id="1.20.1050.10">
    <property type="match status" value="1"/>
</dbReference>
<dbReference type="Gene3D" id="3.40.30.10">
    <property type="entry name" value="Glutaredoxin"/>
    <property type="match status" value="1"/>
</dbReference>
<dbReference type="OrthoDB" id="4951845at2759"/>
<dbReference type="PROSITE" id="PS50404">
    <property type="entry name" value="GST_NTER"/>
    <property type="match status" value="1"/>
</dbReference>
<evidence type="ECO:0000313" key="3">
    <source>
        <dbReference type="Proteomes" id="UP000623467"/>
    </source>
</evidence>
<dbReference type="Proteomes" id="UP000623467">
    <property type="component" value="Unassembled WGS sequence"/>
</dbReference>
<dbReference type="Pfam" id="PF13417">
    <property type="entry name" value="GST_N_3"/>
    <property type="match status" value="1"/>
</dbReference>
<proteinExistence type="predicted"/>
<dbReference type="SUPFAM" id="SSF52833">
    <property type="entry name" value="Thioredoxin-like"/>
    <property type="match status" value="1"/>
</dbReference>
<dbReference type="InterPro" id="IPR004045">
    <property type="entry name" value="Glutathione_S-Trfase_N"/>
</dbReference>
<evidence type="ECO:0000313" key="2">
    <source>
        <dbReference type="EMBL" id="KAF7345243.1"/>
    </source>
</evidence>
<accession>A0A8H6XNX4</accession>
<dbReference type="AlphaFoldDB" id="A0A8H6XNX4"/>